<name>A0A1S1QNV7_9ACTN</name>
<dbReference type="Gene3D" id="1.10.357.10">
    <property type="entry name" value="Tetracycline Repressor, domain 2"/>
    <property type="match status" value="1"/>
</dbReference>
<dbReference type="OrthoDB" id="9816296at2"/>
<evidence type="ECO:0000256" key="1">
    <source>
        <dbReference type="ARBA" id="ARBA00023015"/>
    </source>
</evidence>
<evidence type="ECO:0000256" key="3">
    <source>
        <dbReference type="ARBA" id="ARBA00023163"/>
    </source>
</evidence>
<dbReference type="InterPro" id="IPR009057">
    <property type="entry name" value="Homeodomain-like_sf"/>
</dbReference>
<organism evidence="6 7">
    <name type="scientific">Parafrankia colletiae</name>
    <dbReference type="NCBI Taxonomy" id="573497"/>
    <lineage>
        <taxon>Bacteria</taxon>
        <taxon>Bacillati</taxon>
        <taxon>Actinomycetota</taxon>
        <taxon>Actinomycetes</taxon>
        <taxon>Frankiales</taxon>
        <taxon>Frankiaceae</taxon>
        <taxon>Parafrankia</taxon>
    </lineage>
</organism>
<keyword evidence="2 4" id="KW-0238">DNA-binding</keyword>
<dbReference type="PANTHER" id="PTHR30055:SF234">
    <property type="entry name" value="HTH-TYPE TRANSCRIPTIONAL REGULATOR BETI"/>
    <property type="match status" value="1"/>
</dbReference>
<dbReference type="InterPro" id="IPR001647">
    <property type="entry name" value="HTH_TetR"/>
</dbReference>
<dbReference type="PANTHER" id="PTHR30055">
    <property type="entry name" value="HTH-TYPE TRANSCRIPTIONAL REGULATOR RUTR"/>
    <property type="match status" value="1"/>
</dbReference>
<evidence type="ECO:0000313" key="7">
    <source>
        <dbReference type="Proteomes" id="UP000179627"/>
    </source>
</evidence>
<dbReference type="SUPFAM" id="SSF46689">
    <property type="entry name" value="Homeodomain-like"/>
    <property type="match status" value="1"/>
</dbReference>
<dbReference type="AlphaFoldDB" id="A0A1S1QNV7"/>
<reference evidence="7" key="1">
    <citation type="submission" date="2016-07" db="EMBL/GenBank/DDBJ databases">
        <title>Sequence Frankia sp. strain CcI1.17.</title>
        <authorList>
            <person name="Ghodhbane-Gtari F."/>
            <person name="Swanson E."/>
            <person name="Gueddou A."/>
            <person name="Morris K."/>
            <person name="Hezbri K."/>
            <person name="Ktari A."/>
            <person name="Nouioui I."/>
            <person name="Abebe-Akele F."/>
            <person name="Simpson S."/>
            <person name="Thomas K."/>
            <person name="Gtari M."/>
            <person name="Tisa L.S."/>
            <person name="Hurst S."/>
        </authorList>
    </citation>
    <scope>NUCLEOTIDE SEQUENCE [LARGE SCALE GENOMIC DNA]</scope>
    <source>
        <strain evidence="7">Cc1.17</strain>
    </source>
</reference>
<evidence type="ECO:0000313" key="6">
    <source>
        <dbReference type="EMBL" id="OHV34024.1"/>
    </source>
</evidence>
<accession>A0A1S1QNV7</accession>
<sequence>MAEPRRRRAATVEKVSRLLDATEELMLSEGYAAVSSRSVAARIDITAPLLHYYFPTIDDLFVAVLRRRAEQMLARTRAALSSPQPLRAWWELVSDPRGTGLIVEFVAAANHRPALRTEVGLVARELRRLQMEALASILGEYGLDPEDFPPALVAAAVQGLAFAVVADRAAGHDTAHEQAAAAMARLVARLEDRRERRPAE</sequence>
<keyword evidence="3" id="KW-0804">Transcription</keyword>
<feature type="domain" description="HTH tetR-type" evidence="5">
    <location>
        <begin position="12"/>
        <end position="72"/>
    </location>
</feature>
<dbReference type="Proteomes" id="UP000179627">
    <property type="component" value="Unassembled WGS sequence"/>
</dbReference>
<keyword evidence="1" id="KW-0805">Transcription regulation</keyword>
<feature type="DNA-binding region" description="H-T-H motif" evidence="4">
    <location>
        <begin position="35"/>
        <end position="54"/>
    </location>
</feature>
<gene>
    <name evidence="6" type="ORF">CC117_22210</name>
</gene>
<evidence type="ECO:0000259" key="5">
    <source>
        <dbReference type="PROSITE" id="PS50977"/>
    </source>
</evidence>
<proteinExistence type="predicted"/>
<dbReference type="GO" id="GO:0000976">
    <property type="term" value="F:transcription cis-regulatory region binding"/>
    <property type="evidence" value="ECO:0007669"/>
    <property type="project" value="TreeGrafter"/>
</dbReference>
<evidence type="ECO:0000256" key="4">
    <source>
        <dbReference type="PROSITE-ProRule" id="PRU00335"/>
    </source>
</evidence>
<dbReference type="InterPro" id="IPR050109">
    <property type="entry name" value="HTH-type_TetR-like_transc_reg"/>
</dbReference>
<evidence type="ECO:0000256" key="2">
    <source>
        <dbReference type="ARBA" id="ARBA00023125"/>
    </source>
</evidence>
<dbReference type="RefSeq" id="WP_071086580.1">
    <property type="nucleotide sequence ID" value="NZ_MBLM01000129.1"/>
</dbReference>
<dbReference type="EMBL" id="MBLM01000129">
    <property type="protein sequence ID" value="OHV34024.1"/>
    <property type="molecule type" value="Genomic_DNA"/>
</dbReference>
<dbReference type="Pfam" id="PF00440">
    <property type="entry name" value="TetR_N"/>
    <property type="match status" value="1"/>
</dbReference>
<keyword evidence="7" id="KW-1185">Reference proteome</keyword>
<dbReference type="GO" id="GO:0003700">
    <property type="term" value="F:DNA-binding transcription factor activity"/>
    <property type="evidence" value="ECO:0007669"/>
    <property type="project" value="TreeGrafter"/>
</dbReference>
<comment type="caution">
    <text evidence="6">The sequence shown here is derived from an EMBL/GenBank/DDBJ whole genome shotgun (WGS) entry which is preliminary data.</text>
</comment>
<protein>
    <submittedName>
        <fullName evidence="6">TetR family transcriptional regulator</fullName>
    </submittedName>
</protein>
<dbReference type="PROSITE" id="PS50977">
    <property type="entry name" value="HTH_TETR_2"/>
    <property type="match status" value="1"/>
</dbReference>